<dbReference type="PANTHER" id="PTHR37984:SF5">
    <property type="entry name" value="PROTEIN NYNRIN-LIKE"/>
    <property type="match status" value="1"/>
</dbReference>
<dbReference type="GO" id="GO:0015074">
    <property type="term" value="P:DNA integration"/>
    <property type="evidence" value="ECO:0007669"/>
    <property type="project" value="InterPro"/>
</dbReference>
<dbReference type="Pfam" id="PF17921">
    <property type="entry name" value="Integrase_H2C2"/>
    <property type="match status" value="1"/>
</dbReference>
<dbReference type="InterPro" id="IPR043502">
    <property type="entry name" value="DNA/RNA_pol_sf"/>
</dbReference>
<dbReference type="InterPro" id="IPR000477">
    <property type="entry name" value="RT_dom"/>
</dbReference>
<comment type="caution">
    <text evidence="14">The sequence shown here is derived from an EMBL/GenBank/DDBJ whole genome shotgun (WGS) entry which is preliminary data.</text>
</comment>
<keyword evidence="10" id="KW-0863">Zinc-finger</keyword>
<dbReference type="Gene3D" id="1.10.340.70">
    <property type="match status" value="1"/>
</dbReference>
<dbReference type="GO" id="GO:0003677">
    <property type="term" value="F:DNA binding"/>
    <property type="evidence" value="ECO:0007669"/>
    <property type="project" value="UniProtKB-KW"/>
</dbReference>
<dbReference type="Pfam" id="PF00078">
    <property type="entry name" value="RVT_1"/>
    <property type="match status" value="1"/>
</dbReference>
<dbReference type="InterPro" id="IPR036397">
    <property type="entry name" value="RNaseH_sf"/>
</dbReference>
<keyword evidence="5" id="KW-0540">Nuclease</keyword>
<dbReference type="InterPro" id="IPR041577">
    <property type="entry name" value="RT_RNaseH_2"/>
</dbReference>
<evidence type="ECO:0000256" key="9">
    <source>
        <dbReference type="ARBA" id="ARBA00023268"/>
    </source>
</evidence>
<dbReference type="FunFam" id="3.30.420.10:FF:000032">
    <property type="entry name" value="Retrovirus-related Pol polyprotein from transposon 297-like Protein"/>
    <property type="match status" value="1"/>
</dbReference>
<feature type="region of interest" description="Disordered" evidence="11">
    <location>
        <begin position="1330"/>
        <end position="1353"/>
    </location>
</feature>
<dbReference type="InterPro" id="IPR050951">
    <property type="entry name" value="Retrovirus_Pol_polyprotein"/>
</dbReference>
<dbReference type="FunFam" id="3.30.70.270:FF:000020">
    <property type="entry name" value="Transposon Tf2-6 polyprotein-like Protein"/>
    <property type="match status" value="1"/>
</dbReference>
<keyword evidence="7" id="KW-0378">Hydrolase</keyword>
<dbReference type="FunFam" id="1.10.340.70:FF:000001">
    <property type="entry name" value="Retrovirus-related Pol polyprotein from transposon gypsy-like Protein"/>
    <property type="match status" value="1"/>
</dbReference>
<evidence type="ECO:0000256" key="7">
    <source>
        <dbReference type="ARBA" id="ARBA00022759"/>
    </source>
</evidence>
<dbReference type="PROSITE" id="PS50158">
    <property type="entry name" value="ZF_CCHC"/>
    <property type="match status" value="1"/>
</dbReference>
<keyword evidence="4" id="KW-0548">Nucleotidyltransferase</keyword>
<dbReference type="Proteomes" id="UP001497472">
    <property type="component" value="Unassembled WGS sequence"/>
</dbReference>
<feature type="domain" description="Integrase catalytic" evidence="13">
    <location>
        <begin position="1046"/>
        <end position="1208"/>
    </location>
</feature>
<organism evidence="14 15">
    <name type="scientific">Leptosia nina</name>
    <dbReference type="NCBI Taxonomy" id="320188"/>
    <lineage>
        <taxon>Eukaryota</taxon>
        <taxon>Metazoa</taxon>
        <taxon>Ecdysozoa</taxon>
        <taxon>Arthropoda</taxon>
        <taxon>Hexapoda</taxon>
        <taxon>Insecta</taxon>
        <taxon>Pterygota</taxon>
        <taxon>Neoptera</taxon>
        <taxon>Endopterygota</taxon>
        <taxon>Lepidoptera</taxon>
        <taxon>Glossata</taxon>
        <taxon>Ditrysia</taxon>
        <taxon>Papilionoidea</taxon>
        <taxon>Pieridae</taxon>
        <taxon>Pierinae</taxon>
        <taxon>Leptosia</taxon>
    </lineage>
</organism>
<evidence type="ECO:0000256" key="10">
    <source>
        <dbReference type="PROSITE-ProRule" id="PRU00047"/>
    </source>
</evidence>
<evidence type="ECO:0000256" key="6">
    <source>
        <dbReference type="ARBA" id="ARBA00022750"/>
    </source>
</evidence>
<evidence type="ECO:0000313" key="15">
    <source>
        <dbReference type="Proteomes" id="UP001497472"/>
    </source>
</evidence>
<feature type="region of interest" description="Disordered" evidence="11">
    <location>
        <begin position="1"/>
        <end position="28"/>
    </location>
</feature>
<proteinExistence type="predicted"/>
<dbReference type="CDD" id="cd00303">
    <property type="entry name" value="retropepsin_like"/>
    <property type="match status" value="1"/>
</dbReference>
<dbReference type="SUPFAM" id="SSF56672">
    <property type="entry name" value="DNA/RNA polymerases"/>
    <property type="match status" value="1"/>
</dbReference>
<keyword evidence="6" id="KW-0064">Aspartyl protease</keyword>
<dbReference type="Pfam" id="PF00665">
    <property type="entry name" value="rve"/>
    <property type="match status" value="1"/>
</dbReference>
<keyword evidence="10" id="KW-0479">Metal-binding</keyword>
<evidence type="ECO:0000256" key="11">
    <source>
        <dbReference type="SAM" id="MobiDB-lite"/>
    </source>
</evidence>
<keyword evidence="2" id="KW-0645">Protease</keyword>
<dbReference type="GO" id="GO:0008270">
    <property type="term" value="F:zinc ion binding"/>
    <property type="evidence" value="ECO:0007669"/>
    <property type="project" value="UniProtKB-KW"/>
</dbReference>
<feature type="compositionally biased region" description="Polar residues" evidence="11">
    <location>
        <begin position="1"/>
        <end position="22"/>
    </location>
</feature>
<gene>
    <name evidence="14" type="ORF">LNINA_LOCUS12988</name>
</gene>
<evidence type="ECO:0000256" key="2">
    <source>
        <dbReference type="ARBA" id="ARBA00022670"/>
    </source>
</evidence>
<evidence type="ECO:0000256" key="5">
    <source>
        <dbReference type="ARBA" id="ARBA00022722"/>
    </source>
</evidence>
<dbReference type="Pfam" id="PF00098">
    <property type="entry name" value="zf-CCHC"/>
    <property type="match status" value="1"/>
</dbReference>
<dbReference type="GO" id="GO:0003964">
    <property type="term" value="F:RNA-directed DNA polymerase activity"/>
    <property type="evidence" value="ECO:0007669"/>
    <property type="project" value="UniProtKB-EC"/>
</dbReference>
<dbReference type="GO" id="GO:0042575">
    <property type="term" value="C:DNA polymerase complex"/>
    <property type="evidence" value="ECO:0007669"/>
    <property type="project" value="UniProtKB-ARBA"/>
</dbReference>
<dbReference type="EC" id="2.7.7.49" evidence="1"/>
<feature type="domain" description="CCHC-type" evidence="12">
    <location>
        <begin position="224"/>
        <end position="237"/>
    </location>
</feature>
<dbReference type="CDD" id="cd01647">
    <property type="entry name" value="RT_LTR"/>
    <property type="match status" value="1"/>
</dbReference>
<evidence type="ECO:0000259" key="12">
    <source>
        <dbReference type="PROSITE" id="PS50158"/>
    </source>
</evidence>
<dbReference type="GO" id="GO:0006508">
    <property type="term" value="P:proteolysis"/>
    <property type="evidence" value="ECO:0007669"/>
    <property type="project" value="UniProtKB-KW"/>
</dbReference>
<dbReference type="GO" id="GO:0004519">
    <property type="term" value="F:endonuclease activity"/>
    <property type="evidence" value="ECO:0007669"/>
    <property type="project" value="UniProtKB-KW"/>
</dbReference>
<sequence length="1353" mass="153371">MNDLNQEISSAGPSNPQRTSSLIPDFDPDSDDCTVSAWINKIEQLGEIYTWSDTVMAFYLQDKLRGQARKWYNRLDDYDHTWQEWKVLLLRAFPKHRDYGSLLEEMMQRKKLPNESMTKYYQDKATLCFRCKLSDAASVSCIIRGLPASLQPNALAFQCERPDELYEGFLSAMDDYRGQSVTRPQCKENQPFTVPKVYENDPCPRCKKVGHMLRNCSMPDLRLCYKCGKQGHIATKCDTSILNSAGGGVRDIKLIQNYNDTYKKTAQVDGIYIKSYLDTGSQVNVMSAKISTALSLKVIPTKIILKGFAGGLITSRGKVQINLKIDNVEMSSEAYLTDAEMGDVDLLIGQPVINAGNVTLTVENGAATLRLIENCDFLSKINDINKLGKYIVVTAAKETLPPGTSIIRVRVEGNREDNNVCSAMRHYEFGDISYSLPATLLRGNLGYIKIINSGQKDITWDASQILTRAEDCSEPAIDSQVSLPYFTNCVQSVLHLKPEDTIGGVQIADMNIGKITDSEYLQLIELLVRFKDCFARGTDDLGCTNLISMPINLTTEKPIYRHPYRLSHCEQDIVKSKITELLNAGIIKESESSYASPVVLVKKKNGDRHYEYTRVPFGLANSPAVFMRLISRIVSSINNSLEDSCEVLAFLDDILLPSTSVKGGLKMLEILLSKFKLENLKLNMNKCSFLQQKVTYLGHEISEHGVQPAEHKLNAVSQFSAPKNVHEVRQFIGLCSYFRKFIYKFAQIARPLTDLTKKDVAWNWGTTQAESFVELKKRLCSKPVLALYDPSLEIEIHTDACKAGIAGILLQKQLDITLRPVTYFSRITSKHESMYHSYELETLAVVESLRKFRIYIVGKRVKVVTDCTAVRSTLTKRDLIPRIARWWLMIQDYDLDIEYRPGERMRHVDALSRNALNTVNVYRLGSEDWFYTVQIQDEKVKSIIDQLKSGAADKDIVRDFVVINDRLYRQTINGNRLVVPRVARWKIVQMHHDDIGHVGIKRCTDLIKNDYWFPKMSRFIKKYVTACLHCAYGKGENGRREGLLHPIPKPAEAFRVIHVDHLGPFCKTKKGYSYMLVMTDAFSKFVVAEPTRTLNSIETIRVLKKVFSLFGYPDRIVSDHGKAFTSRYFKKFVTEKQVKHTLTTIACPRANGQVERTNRTILNALRATDPSEAANNWSNSICDVIWGINNTLNDSTGFKPFDLMFSRNARSVCDVSIPGRVFESTQDKRRKAKQRLDKASSKMKRNFDKCRKKSRVYSKNDLVLWKQAPTSSAAKVNTKLDDIYSGPYIVTKVLGNDRYKIRSIKGVRGYKSFMGLVSADALRPYRSIAPVSESDSSGDEQVETEDLIDLLES</sequence>
<dbReference type="GO" id="GO:0004190">
    <property type="term" value="F:aspartic-type endopeptidase activity"/>
    <property type="evidence" value="ECO:0007669"/>
    <property type="project" value="UniProtKB-KW"/>
</dbReference>
<feature type="compositionally biased region" description="Acidic residues" evidence="11">
    <location>
        <begin position="1336"/>
        <end position="1353"/>
    </location>
</feature>
<evidence type="ECO:0000256" key="3">
    <source>
        <dbReference type="ARBA" id="ARBA00022679"/>
    </source>
</evidence>
<dbReference type="SMART" id="SM00343">
    <property type="entry name" value="ZnF_C2HC"/>
    <property type="match status" value="2"/>
</dbReference>
<dbReference type="Gene3D" id="3.30.70.270">
    <property type="match status" value="2"/>
</dbReference>
<dbReference type="SUPFAM" id="SSF50630">
    <property type="entry name" value="Acid proteases"/>
    <property type="match status" value="1"/>
</dbReference>
<dbReference type="SUPFAM" id="SSF57756">
    <property type="entry name" value="Retrovirus zinc finger-like domains"/>
    <property type="match status" value="1"/>
</dbReference>
<keyword evidence="7" id="KW-0255">Endonuclease</keyword>
<reference evidence="14 15" key="1">
    <citation type="submission" date="2023-11" db="EMBL/GenBank/DDBJ databases">
        <authorList>
            <person name="Okamura Y."/>
        </authorList>
    </citation>
    <scope>NUCLEOTIDE SEQUENCE [LARGE SCALE GENOMIC DNA]</scope>
</reference>
<dbReference type="Gene3D" id="4.10.60.10">
    <property type="entry name" value="Zinc finger, CCHC-type"/>
    <property type="match status" value="1"/>
</dbReference>
<accession>A0AAV1JYY7</accession>
<keyword evidence="15" id="KW-1185">Reference proteome</keyword>
<dbReference type="Pfam" id="PF17919">
    <property type="entry name" value="RT_RNaseH_2"/>
    <property type="match status" value="1"/>
</dbReference>
<dbReference type="Gene3D" id="3.30.420.10">
    <property type="entry name" value="Ribonuclease H-like superfamily/Ribonuclease H"/>
    <property type="match status" value="1"/>
</dbReference>
<dbReference type="EMBL" id="CAVLEF010000265">
    <property type="protein sequence ID" value="CAK1554040.1"/>
    <property type="molecule type" value="Genomic_DNA"/>
</dbReference>
<dbReference type="InterPro" id="IPR012337">
    <property type="entry name" value="RNaseH-like_sf"/>
</dbReference>
<dbReference type="Pfam" id="PF12384">
    <property type="entry name" value="Peptidase_A2B"/>
    <property type="match status" value="1"/>
</dbReference>
<dbReference type="InterPro" id="IPR043128">
    <property type="entry name" value="Rev_trsase/Diguanyl_cyclase"/>
</dbReference>
<protein>
    <recommendedName>
        <fullName evidence="1">RNA-directed DNA polymerase</fullName>
        <ecNumber evidence="1">2.7.7.49</ecNumber>
    </recommendedName>
</protein>
<dbReference type="InterPro" id="IPR021109">
    <property type="entry name" value="Peptidase_aspartic_dom_sf"/>
</dbReference>
<evidence type="ECO:0000256" key="4">
    <source>
        <dbReference type="ARBA" id="ARBA00022695"/>
    </source>
</evidence>
<keyword evidence="9" id="KW-0511">Multifunctional enzyme</keyword>
<keyword evidence="3" id="KW-0808">Transferase</keyword>
<dbReference type="InterPro" id="IPR041588">
    <property type="entry name" value="Integrase_H2C2"/>
</dbReference>
<evidence type="ECO:0000256" key="8">
    <source>
        <dbReference type="ARBA" id="ARBA00023125"/>
    </source>
</evidence>
<dbReference type="PROSITE" id="PS50994">
    <property type="entry name" value="INTEGRASE"/>
    <property type="match status" value="1"/>
</dbReference>
<dbReference type="SUPFAM" id="SSF53098">
    <property type="entry name" value="Ribonuclease H-like"/>
    <property type="match status" value="1"/>
</dbReference>
<keyword evidence="8" id="KW-0238">DNA-binding</keyword>
<evidence type="ECO:0000256" key="1">
    <source>
        <dbReference type="ARBA" id="ARBA00012493"/>
    </source>
</evidence>
<dbReference type="InterPro" id="IPR001878">
    <property type="entry name" value="Znf_CCHC"/>
</dbReference>
<name>A0AAV1JYY7_9NEOP</name>
<dbReference type="Gene3D" id="3.10.10.10">
    <property type="entry name" value="HIV Type 1 Reverse Transcriptase, subunit A, domain 1"/>
    <property type="match status" value="2"/>
</dbReference>
<keyword evidence="10" id="KW-0862">Zinc</keyword>
<dbReference type="InterPro" id="IPR024650">
    <property type="entry name" value="Peptidase_A2B"/>
</dbReference>
<dbReference type="InterPro" id="IPR001584">
    <property type="entry name" value="Integrase_cat-core"/>
</dbReference>
<evidence type="ECO:0000313" key="14">
    <source>
        <dbReference type="EMBL" id="CAK1554040.1"/>
    </source>
</evidence>
<dbReference type="PANTHER" id="PTHR37984">
    <property type="entry name" value="PROTEIN CBG26694"/>
    <property type="match status" value="1"/>
</dbReference>
<dbReference type="CDD" id="cd09274">
    <property type="entry name" value="RNase_HI_RT_Ty3"/>
    <property type="match status" value="1"/>
</dbReference>
<evidence type="ECO:0000259" key="13">
    <source>
        <dbReference type="PROSITE" id="PS50994"/>
    </source>
</evidence>
<dbReference type="Gene3D" id="2.40.70.10">
    <property type="entry name" value="Acid Proteases"/>
    <property type="match status" value="1"/>
</dbReference>
<dbReference type="InterPro" id="IPR036875">
    <property type="entry name" value="Znf_CCHC_sf"/>
</dbReference>